<reference evidence="2 3" key="1">
    <citation type="journal article" date="2019" name="Nat. Ecol. Evol.">
        <title>Megaphylogeny resolves global patterns of mushroom evolution.</title>
        <authorList>
            <person name="Varga T."/>
            <person name="Krizsan K."/>
            <person name="Foldi C."/>
            <person name="Dima B."/>
            <person name="Sanchez-Garcia M."/>
            <person name="Sanchez-Ramirez S."/>
            <person name="Szollosi G.J."/>
            <person name="Szarkandi J.G."/>
            <person name="Papp V."/>
            <person name="Albert L."/>
            <person name="Andreopoulos W."/>
            <person name="Angelini C."/>
            <person name="Antonin V."/>
            <person name="Barry K.W."/>
            <person name="Bougher N.L."/>
            <person name="Buchanan P."/>
            <person name="Buyck B."/>
            <person name="Bense V."/>
            <person name="Catcheside P."/>
            <person name="Chovatia M."/>
            <person name="Cooper J."/>
            <person name="Damon W."/>
            <person name="Desjardin D."/>
            <person name="Finy P."/>
            <person name="Geml J."/>
            <person name="Haridas S."/>
            <person name="Hughes K."/>
            <person name="Justo A."/>
            <person name="Karasinski D."/>
            <person name="Kautmanova I."/>
            <person name="Kiss B."/>
            <person name="Kocsube S."/>
            <person name="Kotiranta H."/>
            <person name="LaButti K.M."/>
            <person name="Lechner B.E."/>
            <person name="Liimatainen K."/>
            <person name="Lipzen A."/>
            <person name="Lukacs Z."/>
            <person name="Mihaltcheva S."/>
            <person name="Morgado L.N."/>
            <person name="Niskanen T."/>
            <person name="Noordeloos M.E."/>
            <person name="Ohm R.A."/>
            <person name="Ortiz-Santana B."/>
            <person name="Ovrebo C."/>
            <person name="Racz N."/>
            <person name="Riley R."/>
            <person name="Savchenko A."/>
            <person name="Shiryaev A."/>
            <person name="Soop K."/>
            <person name="Spirin V."/>
            <person name="Szebenyi C."/>
            <person name="Tomsovsky M."/>
            <person name="Tulloss R.E."/>
            <person name="Uehling J."/>
            <person name="Grigoriev I.V."/>
            <person name="Vagvolgyi C."/>
            <person name="Papp T."/>
            <person name="Martin F.M."/>
            <person name="Miettinen O."/>
            <person name="Hibbett D.S."/>
            <person name="Nagy L.G."/>
        </authorList>
    </citation>
    <scope>NUCLEOTIDE SEQUENCE [LARGE SCALE GENOMIC DNA]</scope>
    <source>
        <strain evidence="2 3">CBS 962.96</strain>
    </source>
</reference>
<organism evidence="2 3">
    <name type="scientific">Dendrothele bispora (strain CBS 962.96)</name>
    <dbReference type="NCBI Taxonomy" id="1314807"/>
    <lineage>
        <taxon>Eukaryota</taxon>
        <taxon>Fungi</taxon>
        <taxon>Dikarya</taxon>
        <taxon>Basidiomycota</taxon>
        <taxon>Agaricomycotina</taxon>
        <taxon>Agaricomycetes</taxon>
        <taxon>Agaricomycetidae</taxon>
        <taxon>Agaricales</taxon>
        <taxon>Agaricales incertae sedis</taxon>
        <taxon>Dendrothele</taxon>
    </lineage>
</organism>
<feature type="chain" id="PRO_5020243251" evidence="1">
    <location>
        <begin position="23"/>
        <end position="129"/>
    </location>
</feature>
<dbReference type="Proteomes" id="UP000297245">
    <property type="component" value="Unassembled WGS sequence"/>
</dbReference>
<gene>
    <name evidence="2" type="ORF">K435DRAFT_789863</name>
</gene>
<evidence type="ECO:0000313" key="3">
    <source>
        <dbReference type="Proteomes" id="UP000297245"/>
    </source>
</evidence>
<evidence type="ECO:0000256" key="1">
    <source>
        <dbReference type="SAM" id="SignalP"/>
    </source>
</evidence>
<keyword evidence="1" id="KW-0732">Signal</keyword>
<feature type="signal peptide" evidence="1">
    <location>
        <begin position="1"/>
        <end position="22"/>
    </location>
</feature>
<proteinExistence type="predicted"/>
<sequence length="129" mass="14291">MSNLSSQLTLCVIITNVETVLGVTNGAHDEVVNIAFDSDEPDLGEDPVVKLKHLPKNFHENILQEDIETEFKLMEEDEEWPFVGQSTFLLSCGVEADEGRYEDMTSGNFEPKSCWSTSTLGDCSSEALT</sequence>
<dbReference type="EMBL" id="ML179046">
    <property type="protein sequence ID" value="THV05838.1"/>
    <property type="molecule type" value="Genomic_DNA"/>
</dbReference>
<name>A0A4S8MRV4_DENBC</name>
<accession>A0A4S8MRV4</accession>
<evidence type="ECO:0000313" key="2">
    <source>
        <dbReference type="EMBL" id="THV05838.1"/>
    </source>
</evidence>
<dbReference type="AlphaFoldDB" id="A0A4S8MRV4"/>
<keyword evidence="3" id="KW-1185">Reference proteome</keyword>
<protein>
    <submittedName>
        <fullName evidence="2">Uncharacterized protein</fullName>
    </submittedName>
</protein>